<dbReference type="CDD" id="cd04188">
    <property type="entry name" value="DPG_synthase"/>
    <property type="match status" value="1"/>
</dbReference>
<dbReference type="Proteomes" id="UP000245934">
    <property type="component" value="Unassembled WGS sequence"/>
</dbReference>
<protein>
    <submittedName>
        <fullName evidence="9">Glycosyl transferase</fullName>
    </submittedName>
</protein>
<dbReference type="InterPro" id="IPR029044">
    <property type="entry name" value="Nucleotide-diphossugar_trans"/>
</dbReference>
<dbReference type="GO" id="GO:0012505">
    <property type="term" value="C:endomembrane system"/>
    <property type="evidence" value="ECO:0007669"/>
    <property type="project" value="UniProtKB-SubCell"/>
</dbReference>
<dbReference type="EMBL" id="QGMZ01000039">
    <property type="protein sequence ID" value="PWR70847.1"/>
    <property type="molecule type" value="Genomic_DNA"/>
</dbReference>
<evidence type="ECO:0000259" key="8">
    <source>
        <dbReference type="Pfam" id="PF00535"/>
    </source>
</evidence>
<keyword evidence="7" id="KW-0472">Membrane</keyword>
<dbReference type="GO" id="GO:0016757">
    <property type="term" value="F:glycosyltransferase activity"/>
    <property type="evidence" value="ECO:0007669"/>
    <property type="project" value="UniProtKB-KW"/>
</dbReference>
<name>A0A2V2N3Q1_9EURY</name>
<sequence>MKIQSPVTIVIPVYNDVSALRRTVPKVLAIMDDLATSYEIIIAEDASTDGSTEVAEEYAKAYDAVIHLHRNQRLGRGSALTHAVSIAKGEIFCYFDVDLATDLSHLTDLLGAISGGYDIATGSRLLSESKIIRSYGREIKSRGYNTLVHCILRSSISDHQCGFKAFRTHSLKMLLPDIVDTHWFWDTEILVRAQWIGLKIKEIPVVWTEGKGTTVRSGDIWKMGKAILRLWWQIHVS</sequence>
<evidence type="ECO:0000256" key="2">
    <source>
        <dbReference type="ARBA" id="ARBA00006739"/>
    </source>
</evidence>
<comment type="subcellular location">
    <subcellularLocation>
        <location evidence="1">Endomembrane system</location>
    </subcellularLocation>
</comment>
<feature type="domain" description="Glycosyltransferase 2-like" evidence="8">
    <location>
        <begin position="8"/>
        <end position="172"/>
    </location>
</feature>
<evidence type="ECO:0000256" key="4">
    <source>
        <dbReference type="ARBA" id="ARBA00022679"/>
    </source>
</evidence>
<evidence type="ECO:0000256" key="7">
    <source>
        <dbReference type="ARBA" id="ARBA00023136"/>
    </source>
</evidence>
<evidence type="ECO:0000256" key="1">
    <source>
        <dbReference type="ARBA" id="ARBA00004308"/>
    </source>
</evidence>
<dbReference type="Pfam" id="PF00535">
    <property type="entry name" value="Glycos_transf_2"/>
    <property type="match status" value="1"/>
</dbReference>
<evidence type="ECO:0000256" key="6">
    <source>
        <dbReference type="ARBA" id="ARBA00022989"/>
    </source>
</evidence>
<keyword evidence="3" id="KW-0328">Glycosyltransferase</keyword>
<comment type="caution">
    <text evidence="9">The sequence shown here is derived from an EMBL/GenBank/DDBJ whole genome shotgun (WGS) entry which is preliminary data.</text>
</comment>
<organism evidence="9 10">
    <name type="scientific">Methanospirillum stamsii</name>
    <dbReference type="NCBI Taxonomy" id="1277351"/>
    <lineage>
        <taxon>Archaea</taxon>
        <taxon>Methanobacteriati</taxon>
        <taxon>Methanobacteriota</taxon>
        <taxon>Stenosarchaea group</taxon>
        <taxon>Methanomicrobia</taxon>
        <taxon>Methanomicrobiales</taxon>
        <taxon>Methanospirillaceae</taxon>
        <taxon>Methanospirillum</taxon>
    </lineage>
</organism>
<dbReference type="GeneID" id="97608150"/>
<proteinExistence type="inferred from homology"/>
<comment type="similarity">
    <text evidence="2">Belongs to the glycosyltransferase 2 family.</text>
</comment>
<dbReference type="OrthoDB" id="351177at2157"/>
<dbReference type="AlphaFoldDB" id="A0A2V2N3Q1"/>
<reference evidence="9 10" key="1">
    <citation type="submission" date="2018-05" db="EMBL/GenBank/DDBJ databases">
        <title>Draft genome of Methanospirillum stamsii Pt1.</title>
        <authorList>
            <person name="Dueholm M.S."/>
            <person name="Nielsen P.H."/>
            <person name="Bakmann L.F."/>
            <person name="Otzen D.E."/>
        </authorList>
    </citation>
    <scope>NUCLEOTIDE SEQUENCE [LARGE SCALE GENOMIC DNA]</scope>
    <source>
        <strain evidence="9 10">Pt1</strain>
    </source>
</reference>
<keyword evidence="4 9" id="KW-0808">Transferase</keyword>
<keyword evidence="6" id="KW-1133">Transmembrane helix</keyword>
<dbReference type="InterPro" id="IPR035518">
    <property type="entry name" value="DPG_synthase"/>
</dbReference>
<dbReference type="SUPFAM" id="SSF53448">
    <property type="entry name" value="Nucleotide-diphospho-sugar transferases"/>
    <property type="match status" value="1"/>
</dbReference>
<evidence type="ECO:0000313" key="9">
    <source>
        <dbReference type="EMBL" id="PWR70847.1"/>
    </source>
</evidence>
<dbReference type="PANTHER" id="PTHR10859:SF105">
    <property type="entry name" value="DOLICHYL-PHOSPHATE BETA-D-MANNOSYLTRANSFERASE"/>
    <property type="match status" value="1"/>
</dbReference>
<dbReference type="Gene3D" id="3.90.550.10">
    <property type="entry name" value="Spore Coat Polysaccharide Biosynthesis Protein SpsA, Chain A"/>
    <property type="match status" value="1"/>
</dbReference>
<dbReference type="PANTHER" id="PTHR10859">
    <property type="entry name" value="GLYCOSYL TRANSFERASE"/>
    <property type="match status" value="1"/>
</dbReference>
<accession>A0A2V2N3Q1</accession>
<evidence type="ECO:0000256" key="3">
    <source>
        <dbReference type="ARBA" id="ARBA00022676"/>
    </source>
</evidence>
<gene>
    <name evidence="9" type="ORF">DLD82_14735</name>
</gene>
<dbReference type="InterPro" id="IPR001173">
    <property type="entry name" value="Glyco_trans_2-like"/>
</dbReference>
<evidence type="ECO:0000256" key="5">
    <source>
        <dbReference type="ARBA" id="ARBA00022692"/>
    </source>
</evidence>
<keyword evidence="10" id="KW-1185">Reference proteome</keyword>
<keyword evidence="5" id="KW-0812">Transmembrane</keyword>
<evidence type="ECO:0000313" key="10">
    <source>
        <dbReference type="Proteomes" id="UP000245934"/>
    </source>
</evidence>
<dbReference type="GO" id="GO:0006487">
    <property type="term" value="P:protein N-linked glycosylation"/>
    <property type="evidence" value="ECO:0007669"/>
    <property type="project" value="TreeGrafter"/>
</dbReference>
<dbReference type="RefSeq" id="WP_109941982.1">
    <property type="nucleotide sequence ID" value="NZ_CP176366.1"/>
</dbReference>